<feature type="DNA-binding region" description="H-T-H motif" evidence="4">
    <location>
        <begin position="29"/>
        <end position="48"/>
    </location>
</feature>
<dbReference type="PANTHER" id="PTHR30055">
    <property type="entry name" value="HTH-TYPE TRANSCRIPTIONAL REGULATOR RUTR"/>
    <property type="match status" value="1"/>
</dbReference>
<organism evidence="6 7">
    <name type="scientific">Kitasatospora kazusensis</name>
    <dbReference type="NCBI Taxonomy" id="407974"/>
    <lineage>
        <taxon>Bacteria</taxon>
        <taxon>Bacillati</taxon>
        <taxon>Actinomycetota</taxon>
        <taxon>Actinomycetes</taxon>
        <taxon>Kitasatosporales</taxon>
        <taxon>Streptomycetaceae</taxon>
        <taxon>Kitasatospora</taxon>
    </lineage>
</organism>
<comment type="caution">
    <text evidence="6">The sequence shown here is derived from an EMBL/GenBank/DDBJ whole genome shotgun (WGS) entry which is preliminary data.</text>
</comment>
<dbReference type="Pfam" id="PF00440">
    <property type="entry name" value="TetR_N"/>
    <property type="match status" value="1"/>
</dbReference>
<name>A0ABN2ZJ01_9ACTN</name>
<dbReference type="InterPro" id="IPR036271">
    <property type="entry name" value="Tet_transcr_reg_TetR-rel_C_sf"/>
</dbReference>
<evidence type="ECO:0000313" key="6">
    <source>
        <dbReference type="EMBL" id="GAA2143014.1"/>
    </source>
</evidence>
<dbReference type="InterPro" id="IPR009057">
    <property type="entry name" value="Homeodomain-like_sf"/>
</dbReference>
<dbReference type="InterPro" id="IPR050109">
    <property type="entry name" value="HTH-type_TetR-like_transc_reg"/>
</dbReference>
<evidence type="ECO:0000256" key="3">
    <source>
        <dbReference type="ARBA" id="ARBA00023163"/>
    </source>
</evidence>
<dbReference type="InterPro" id="IPR049445">
    <property type="entry name" value="TetR_SbtR-like_C"/>
</dbReference>
<dbReference type="EMBL" id="BAAANT010000013">
    <property type="protein sequence ID" value="GAA2143014.1"/>
    <property type="molecule type" value="Genomic_DNA"/>
</dbReference>
<protein>
    <submittedName>
        <fullName evidence="6">Purine salvage operon transcriptional regulator XdhR</fullName>
    </submittedName>
</protein>
<proteinExistence type="predicted"/>
<reference evidence="6 7" key="1">
    <citation type="journal article" date="2019" name="Int. J. Syst. Evol. Microbiol.">
        <title>The Global Catalogue of Microorganisms (GCM) 10K type strain sequencing project: providing services to taxonomists for standard genome sequencing and annotation.</title>
        <authorList>
            <consortium name="The Broad Institute Genomics Platform"/>
            <consortium name="The Broad Institute Genome Sequencing Center for Infectious Disease"/>
            <person name="Wu L."/>
            <person name="Ma J."/>
        </authorList>
    </citation>
    <scope>NUCLEOTIDE SEQUENCE [LARGE SCALE GENOMIC DNA]</scope>
    <source>
        <strain evidence="6 7">JCM 14560</strain>
    </source>
</reference>
<keyword evidence="2 4" id="KW-0238">DNA-binding</keyword>
<evidence type="ECO:0000259" key="5">
    <source>
        <dbReference type="PROSITE" id="PS50977"/>
    </source>
</evidence>
<dbReference type="PANTHER" id="PTHR30055:SF234">
    <property type="entry name" value="HTH-TYPE TRANSCRIPTIONAL REGULATOR BETI"/>
    <property type="match status" value="1"/>
</dbReference>
<evidence type="ECO:0000313" key="7">
    <source>
        <dbReference type="Proteomes" id="UP001422759"/>
    </source>
</evidence>
<dbReference type="Gene3D" id="1.10.357.10">
    <property type="entry name" value="Tetracycline Repressor, domain 2"/>
    <property type="match status" value="1"/>
</dbReference>
<accession>A0ABN2ZJ01</accession>
<evidence type="ECO:0000256" key="4">
    <source>
        <dbReference type="PROSITE-ProRule" id="PRU00335"/>
    </source>
</evidence>
<dbReference type="SUPFAM" id="SSF46689">
    <property type="entry name" value="Homeodomain-like"/>
    <property type="match status" value="1"/>
</dbReference>
<dbReference type="Proteomes" id="UP001422759">
    <property type="component" value="Unassembled WGS sequence"/>
</dbReference>
<feature type="domain" description="HTH tetR-type" evidence="5">
    <location>
        <begin position="8"/>
        <end position="66"/>
    </location>
</feature>
<evidence type="ECO:0000256" key="2">
    <source>
        <dbReference type="ARBA" id="ARBA00023125"/>
    </source>
</evidence>
<evidence type="ECO:0000256" key="1">
    <source>
        <dbReference type="ARBA" id="ARBA00023015"/>
    </source>
</evidence>
<gene>
    <name evidence="6" type="primary">xdhR</name>
    <name evidence="6" type="ORF">GCM10009760_28850</name>
</gene>
<dbReference type="Pfam" id="PF21597">
    <property type="entry name" value="TetR_C_43"/>
    <property type="match status" value="1"/>
</dbReference>
<dbReference type="SUPFAM" id="SSF48498">
    <property type="entry name" value="Tetracyclin repressor-like, C-terminal domain"/>
    <property type="match status" value="1"/>
</dbReference>
<keyword evidence="7" id="KW-1185">Reference proteome</keyword>
<sequence length="187" mass="20464">MARRADAEQNRARILAVARDALARSGDVTLKSIAGEAGVGQGTLYRHFPTREALVLAVYRHDVSELVDSAQELLDQQDPWQALLLWFDRLAAFGRVKHGLADALDAATRSDLSAEYYQPVVDAIDRLLRACRQAGLVRTDVDAADVLLLVGFLWRVEWGDDPDHRAGRLLRIALDGLRTGPSPAAGA</sequence>
<keyword evidence="1" id="KW-0805">Transcription regulation</keyword>
<keyword evidence="3" id="KW-0804">Transcription</keyword>
<dbReference type="PROSITE" id="PS50977">
    <property type="entry name" value="HTH_TETR_2"/>
    <property type="match status" value="1"/>
</dbReference>
<dbReference type="InterPro" id="IPR001647">
    <property type="entry name" value="HTH_TetR"/>
</dbReference>